<sequence>MMKQSKIPNIDPHFSESSYVVNREQFKNYDPAAMSKNAQCSYDPKSGKFEVMVLNEIYFVDYPSGIVLDAKGEEFDNYSVKIFILRYLMNANAQASTEEWVSFKEFPDGPLYYSNFHARCLQVFAQIGNQKPEALKDYMTALHAQSLKKGDLAWRFTVTPGLELIWILWFGDDEFEAEGQILFDKKITNVFNIKDLAILGDVLMISLKTFTVSLDSEKK</sequence>
<gene>
    <name evidence="2" type="ordered locus">Awo_c10700</name>
</gene>
<dbReference type="STRING" id="931626.Awo_c10700"/>
<dbReference type="InterPro" id="IPR024264">
    <property type="entry name" value="DUF3786"/>
</dbReference>
<dbReference type="AlphaFoldDB" id="H6LD17"/>
<organism evidence="2 3">
    <name type="scientific">Acetobacterium woodii (strain ATCC 29683 / DSM 1030 / JCM 2381 / KCTC 1655 / WB1)</name>
    <dbReference type="NCBI Taxonomy" id="931626"/>
    <lineage>
        <taxon>Bacteria</taxon>
        <taxon>Bacillati</taxon>
        <taxon>Bacillota</taxon>
        <taxon>Clostridia</taxon>
        <taxon>Eubacteriales</taxon>
        <taxon>Eubacteriaceae</taxon>
        <taxon>Acetobacterium</taxon>
    </lineage>
</organism>
<evidence type="ECO:0000259" key="1">
    <source>
        <dbReference type="Pfam" id="PF12654"/>
    </source>
</evidence>
<name>H6LD17_ACEWD</name>
<dbReference type="EMBL" id="CP002987">
    <property type="protein sequence ID" value="AFA47856.1"/>
    <property type="molecule type" value="Genomic_DNA"/>
</dbReference>
<reference evidence="3" key="1">
    <citation type="submission" date="2011-07" db="EMBL/GenBank/DDBJ databases">
        <title>Complete genome sequence of Acetobacterium woodii.</title>
        <authorList>
            <person name="Poehlein A."/>
            <person name="Schmidt S."/>
            <person name="Kaster A.-K."/>
            <person name="Goenrich M."/>
            <person name="Vollmers J."/>
            <person name="Thuermer A."/>
            <person name="Gottschalk G."/>
            <person name="Thauer R.K."/>
            <person name="Daniel R."/>
            <person name="Mueller V."/>
        </authorList>
    </citation>
    <scope>NUCLEOTIDE SEQUENCE [LARGE SCALE GENOMIC DNA]</scope>
    <source>
        <strain evidence="3">ATCC 29683 / DSM 1030 / JCM 2381 / KCTC 1655 / WB1</strain>
    </source>
</reference>
<dbReference type="eggNOG" id="ENOG5032A20">
    <property type="taxonomic scope" value="Bacteria"/>
</dbReference>
<proteinExistence type="predicted"/>
<dbReference type="OrthoDB" id="159408at2"/>
<dbReference type="KEGG" id="awo:Awo_c10700"/>
<protein>
    <recommendedName>
        <fullName evidence="1">DUF3786 domain-containing protein</fullName>
    </recommendedName>
</protein>
<reference evidence="2 3" key="2">
    <citation type="journal article" date="2012" name="PLoS ONE">
        <title>An ancient pathway combining carbon dioxide fixation with the generation and utilization of a sodium ion gradient for ATP synthesis.</title>
        <authorList>
            <person name="Poehlein A."/>
            <person name="Schmidt S."/>
            <person name="Kaster A.K."/>
            <person name="Goenrich M."/>
            <person name="Vollmers J."/>
            <person name="Thurmer A."/>
            <person name="Bertsch J."/>
            <person name="Schuchmann K."/>
            <person name="Voigt B."/>
            <person name="Hecker M."/>
            <person name="Daniel R."/>
            <person name="Thauer R.K."/>
            <person name="Gottschalk G."/>
            <person name="Muller V."/>
        </authorList>
    </citation>
    <scope>NUCLEOTIDE SEQUENCE [LARGE SCALE GENOMIC DNA]</scope>
    <source>
        <strain evidence="3">ATCC 29683 / DSM 1030 / JCM 2381 / KCTC 1655 / WB1</strain>
    </source>
</reference>
<dbReference type="Proteomes" id="UP000007177">
    <property type="component" value="Chromosome"/>
</dbReference>
<keyword evidence="3" id="KW-1185">Reference proteome</keyword>
<evidence type="ECO:0000313" key="3">
    <source>
        <dbReference type="Proteomes" id="UP000007177"/>
    </source>
</evidence>
<feature type="domain" description="DUF3786" evidence="1">
    <location>
        <begin position="30"/>
        <end position="204"/>
    </location>
</feature>
<evidence type="ECO:0000313" key="2">
    <source>
        <dbReference type="EMBL" id="AFA47856.1"/>
    </source>
</evidence>
<accession>H6LD17</accession>
<dbReference type="RefSeq" id="WP_014355459.1">
    <property type="nucleotide sequence ID" value="NC_016894.1"/>
</dbReference>
<dbReference type="HOGENOM" id="CLU_106581_0_1_9"/>
<dbReference type="Pfam" id="PF12654">
    <property type="entry name" value="DUF3786"/>
    <property type="match status" value="1"/>
</dbReference>